<dbReference type="AlphaFoldDB" id="E1F3N9"/>
<evidence type="ECO:0000256" key="2">
    <source>
        <dbReference type="ARBA" id="ARBA00022771"/>
    </source>
</evidence>
<evidence type="ECO:0000313" key="5">
    <source>
        <dbReference type="EMBL" id="EFO62911.1"/>
    </source>
</evidence>
<evidence type="ECO:0000256" key="3">
    <source>
        <dbReference type="ARBA" id="ARBA00022833"/>
    </source>
</evidence>
<dbReference type="OrthoDB" id="10255500at2759"/>
<comment type="caution">
    <text evidence="5">The sequence shown here is derived from an EMBL/GenBank/DDBJ whole genome shotgun (WGS) entry which is preliminary data.</text>
</comment>
<keyword evidence="1" id="KW-0479">Metal-binding</keyword>
<evidence type="ECO:0000313" key="6">
    <source>
        <dbReference type="Proteomes" id="UP000008974"/>
    </source>
</evidence>
<sequence length="356" mass="40215">MTSSICCLCAQPNGIVCTGACGRAYCPMCFIETQIWEVEPVFSKERIDMSRMLLKRLGSNHYFTCTACQEGTSVCSICLGCQVNDQNPLHVCHVSGCKTAFHQQCYRRAELPTQDMSESSFSCPRHVCFHCKKEKSNLPVSVCIRCNSMIHLHCRKAFSRDMRPLFFGAREADCACLCNKCYILILSTSTRPTKSHEPDLYLRMYVRRREDISLEALSTLFNTPFVDRLCHLYKLCQTNDSLKEKVVQTERSKDVGSNPSPLKLDYQVLKEPQLKQLTSKKNTTHSPEKQNLNAALELAPAQHSVLEVETPPLSASVIIATTKTNVSFTKAMQPEIVRCQTIMIRRKSRLCSNSST</sequence>
<protein>
    <recommendedName>
        <fullName evidence="4">Zinc finger PHD-type domain-containing protein</fullName>
    </recommendedName>
</protein>
<gene>
    <name evidence="5" type="ORF">GLP15_306</name>
</gene>
<evidence type="ECO:0000259" key="4">
    <source>
        <dbReference type="SMART" id="SM00249"/>
    </source>
</evidence>
<dbReference type="SMART" id="SM00249">
    <property type="entry name" value="PHD"/>
    <property type="match status" value="1"/>
</dbReference>
<name>E1F3N9_GIAIA</name>
<reference evidence="5 6" key="1">
    <citation type="journal article" date="2010" name="BMC Genomics">
        <title>Genome analysis and comparative genomics of a Giardia intestinalis assemblage E isolate.</title>
        <authorList>
            <person name="Jerlstrom-Hultqvist J."/>
            <person name="Franzen O."/>
            <person name="Ankarklev J."/>
            <person name="Xu F."/>
            <person name="Nohynkova E."/>
            <person name="Andersson J.O."/>
            <person name="Svard S.G."/>
            <person name="Andersson B."/>
        </authorList>
    </citation>
    <scope>NUCLEOTIDE SEQUENCE [LARGE SCALE GENOMIC DNA]</scope>
    <source>
        <strain evidence="5 6">P15</strain>
    </source>
</reference>
<proteinExistence type="predicted"/>
<dbReference type="VEuPathDB" id="GiardiaDB:GLP15_306"/>
<dbReference type="EMBL" id="ACVC01000158">
    <property type="protein sequence ID" value="EFO62911.1"/>
    <property type="molecule type" value="Genomic_DNA"/>
</dbReference>
<dbReference type="OMA" id="CQTIMIR"/>
<accession>E1F3N9</accession>
<dbReference type="GO" id="GO:0008270">
    <property type="term" value="F:zinc ion binding"/>
    <property type="evidence" value="ECO:0007669"/>
    <property type="project" value="UniProtKB-KW"/>
</dbReference>
<dbReference type="Proteomes" id="UP000008974">
    <property type="component" value="Unassembled WGS sequence"/>
</dbReference>
<dbReference type="Gene3D" id="3.30.40.10">
    <property type="entry name" value="Zinc/RING finger domain, C3HC4 (zinc finger)"/>
    <property type="match status" value="1"/>
</dbReference>
<dbReference type="InterPro" id="IPR013083">
    <property type="entry name" value="Znf_RING/FYVE/PHD"/>
</dbReference>
<keyword evidence="2" id="KW-0863">Zinc-finger</keyword>
<keyword evidence="3" id="KW-0862">Zinc</keyword>
<organism evidence="5 6">
    <name type="scientific">Giardia intestinalis (strain P15)</name>
    <name type="common">Giardia lamblia</name>
    <dbReference type="NCBI Taxonomy" id="658858"/>
    <lineage>
        <taxon>Eukaryota</taxon>
        <taxon>Metamonada</taxon>
        <taxon>Diplomonadida</taxon>
        <taxon>Hexamitidae</taxon>
        <taxon>Giardiinae</taxon>
        <taxon>Giardia</taxon>
    </lineage>
</organism>
<dbReference type="InterPro" id="IPR001965">
    <property type="entry name" value="Znf_PHD"/>
</dbReference>
<evidence type="ECO:0000256" key="1">
    <source>
        <dbReference type="ARBA" id="ARBA00022723"/>
    </source>
</evidence>
<feature type="domain" description="Zinc finger PHD-type" evidence="4">
    <location>
        <begin position="74"/>
        <end position="127"/>
    </location>
</feature>